<sequence>MIPSEEVSARRREIEDKLKQEEETLSFIKESLEKSDQLTKNMVSILSSFESRLMKLENSIIPVHKQTENLQRLQENVEKTLSCLDHVISYYHVAKDTEKIIKEGPTGRLEEYLNCMDKIQKAVEYFQDNNPDSPELNRVKSLFERGKESLESEFRSLMTRHTKPVPPILILDLISGDEEMDTQEEMSLEHLPESVLHDIIRISGWLVENGRNQDFMTVYFQIRSVQLDRSIKGLKDHFRKNSSSSGVPYSPAIQNKRKDTPTKKPIKRPGTIRKAQNLLKQYSQHGLDGKKGASNLIPMEGRDDVFDIEIDAYIHCVSAFVKLAQSEYQLLTEIVPEHHQKKTFDSLIQESLDNLIMEGDNIVSAARKAIIRHDYSAVLTIFPILKHLKQMKPEFDQVLQGTAAGTKNKLPGLITSMETTGAKALEEFADNIKNDPDKEYNMPKDGTVHELTSNAILFLQQLLDFQETAGAMLASQVLGDTYNIPLDPRETSSSASSYSSEFSRRLLSTYICKVLGNLQLNLLSKSKVYEDPALSAIFLHNNYNYILKSLEKSELIQLVAVTQKTAERSYRELIEQQIQTYQRSWLKVTDYISERNLPVFQPGVKLKDKERQMIKERFKGFNDGLEELCKIQKAWAIPDMEQRDKIRRAQKTIVKETYGAFLNRYGNVPFTKNPEKYIKYQVDQVGEMIEKLFDTSA</sequence>
<dbReference type="Pfam" id="PF20669">
    <property type="entry name" value="Exo70_N"/>
    <property type="match status" value="1"/>
</dbReference>
<dbReference type="InterPro" id="IPR046364">
    <property type="entry name" value="Exo70_C"/>
</dbReference>
<feature type="coiled-coil region" evidence="6">
    <location>
        <begin position="4"/>
        <end position="31"/>
    </location>
</feature>
<evidence type="ECO:0000259" key="8">
    <source>
        <dbReference type="Pfam" id="PF03081"/>
    </source>
</evidence>
<dbReference type="Pfam" id="PF03081">
    <property type="entry name" value="Exo70_C"/>
    <property type="match status" value="1"/>
</dbReference>
<keyword evidence="5" id="KW-0653">Protein transport</keyword>
<feature type="non-terminal residue" evidence="9">
    <location>
        <position position="697"/>
    </location>
</feature>
<evidence type="ECO:0000256" key="7">
    <source>
        <dbReference type="SAM" id="MobiDB-lite"/>
    </source>
</evidence>
<dbReference type="GO" id="GO:0015031">
    <property type="term" value="P:protein transport"/>
    <property type="evidence" value="ECO:0007669"/>
    <property type="project" value="UniProtKB-KW"/>
</dbReference>
<protein>
    <recommendedName>
        <fullName evidence="4 5">Exocyst complex component 7</fullName>
    </recommendedName>
    <alternativeName>
        <fullName evidence="5">Exocyst complex component Exo70</fullName>
    </alternativeName>
</protein>
<reference evidence="9 10" key="1">
    <citation type="submission" date="2019-09" db="EMBL/GenBank/DDBJ databases">
        <title>Bird 10,000 Genomes (B10K) Project - Family phase.</title>
        <authorList>
            <person name="Zhang G."/>
        </authorList>
    </citation>
    <scope>NUCLEOTIDE SEQUENCE [LARGE SCALE GENOMIC DNA]</scope>
    <source>
        <strain evidence="9">B10K-DU-002-15</strain>
        <tissue evidence="9">Muscle</tissue>
    </source>
</reference>
<feature type="non-terminal residue" evidence="9">
    <location>
        <position position="1"/>
    </location>
</feature>
<dbReference type="GO" id="GO:0006887">
    <property type="term" value="P:exocytosis"/>
    <property type="evidence" value="ECO:0007669"/>
    <property type="project" value="UniProtKB-KW"/>
</dbReference>
<dbReference type="SUPFAM" id="SSF74788">
    <property type="entry name" value="Cullin repeat-like"/>
    <property type="match status" value="1"/>
</dbReference>
<dbReference type="EMBL" id="VXBI01002992">
    <property type="protein sequence ID" value="NWS82123.1"/>
    <property type="molecule type" value="Genomic_DNA"/>
</dbReference>
<organism evidence="9 10">
    <name type="scientific">Toxostoma redivivum</name>
    <name type="common">California thrasher</name>
    <dbReference type="NCBI Taxonomy" id="99882"/>
    <lineage>
        <taxon>Eukaryota</taxon>
        <taxon>Metazoa</taxon>
        <taxon>Chordata</taxon>
        <taxon>Craniata</taxon>
        <taxon>Vertebrata</taxon>
        <taxon>Euteleostomi</taxon>
        <taxon>Archelosauria</taxon>
        <taxon>Archosauria</taxon>
        <taxon>Dinosauria</taxon>
        <taxon>Saurischia</taxon>
        <taxon>Theropoda</taxon>
        <taxon>Coelurosauria</taxon>
        <taxon>Aves</taxon>
        <taxon>Neognathae</taxon>
        <taxon>Neoaves</taxon>
        <taxon>Telluraves</taxon>
        <taxon>Australaves</taxon>
        <taxon>Passeriformes</taxon>
        <taxon>Mimidae</taxon>
        <taxon>Toxostoma</taxon>
    </lineage>
</organism>
<evidence type="ECO:0000256" key="2">
    <source>
        <dbReference type="ARBA" id="ARBA00022448"/>
    </source>
</evidence>
<dbReference type="InterPro" id="IPR016159">
    <property type="entry name" value="Cullin_repeat-like_dom_sf"/>
</dbReference>
<comment type="similarity">
    <text evidence="1 5">Belongs to the EXO70 family.</text>
</comment>
<dbReference type="GO" id="GO:0005546">
    <property type="term" value="F:phosphatidylinositol-4,5-bisphosphate binding"/>
    <property type="evidence" value="ECO:0007669"/>
    <property type="project" value="InterPro"/>
</dbReference>
<evidence type="ECO:0000256" key="1">
    <source>
        <dbReference type="ARBA" id="ARBA00006756"/>
    </source>
</evidence>
<keyword evidence="10" id="KW-1185">Reference proteome</keyword>
<evidence type="ECO:0000313" key="9">
    <source>
        <dbReference type="EMBL" id="NWS82123.1"/>
    </source>
</evidence>
<gene>
    <name evidence="9" type="primary">Exoc7</name>
    <name evidence="9" type="ORF">TOXRED_R03305</name>
</gene>
<dbReference type="Gene3D" id="1.20.1280.170">
    <property type="entry name" value="Exocyst complex component Exo70"/>
    <property type="match status" value="2"/>
</dbReference>
<keyword evidence="3 5" id="KW-0268">Exocytosis</keyword>
<comment type="caution">
    <text evidence="9">The sequence shown here is derived from an EMBL/GenBank/DDBJ whole genome shotgun (WGS) entry which is preliminary data.</text>
</comment>
<accession>A0A7K5IL95</accession>
<evidence type="ECO:0000256" key="4">
    <source>
        <dbReference type="ARBA" id="ARBA00026169"/>
    </source>
</evidence>
<feature type="domain" description="Exocyst complex subunit Exo70 C-terminal" evidence="8">
    <location>
        <begin position="313"/>
        <end position="690"/>
    </location>
</feature>
<dbReference type="GO" id="GO:0000145">
    <property type="term" value="C:exocyst"/>
    <property type="evidence" value="ECO:0007669"/>
    <property type="project" value="InterPro"/>
</dbReference>
<dbReference type="PANTHER" id="PTHR12542:SF41">
    <property type="entry name" value="EXOCYST COMPLEX COMPONENT 7"/>
    <property type="match status" value="1"/>
</dbReference>
<evidence type="ECO:0000313" key="10">
    <source>
        <dbReference type="Proteomes" id="UP000523146"/>
    </source>
</evidence>
<dbReference type="FunFam" id="1.20.1280.170:FF:000002">
    <property type="entry name" value="Exocyst complex component 7"/>
    <property type="match status" value="1"/>
</dbReference>
<proteinExistence type="inferred from homology"/>
<dbReference type="AlphaFoldDB" id="A0A7K5IL95"/>
<comment type="function">
    <text evidence="5">Component of the exocyst complex involved in the docking of exocytic vesicles with fusion sites on the plasma membrane.</text>
</comment>
<evidence type="ECO:0000256" key="5">
    <source>
        <dbReference type="RuleBase" id="RU365026"/>
    </source>
</evidence>
<dbReference type="Proteomes" id="UP000523146">
    <property type="component" value="Unassembled WGS sequence"/>
</dbReference>
<feature type="region of interest" description="Disordered" evidence="7">
    <location>
        <begin position="239"/>
        <end position="267"/>
    </location>
</feature>
<dbReference type="InterPro" id="IPR004140">
    <property type="entry name" value="Exo70"/>
</dbReference>
<dbReference type="PANTHER" id="PTHR12542">
    <property type="entry name" value="EXOCYST COMPLEX PROTEIN EXO70"/>
    <property type="match status" value="1"/>
</dbReference>
<keyword evidence="6" id="KW-0175">Coiled coil</keyword>
<evidence type="ECO:0000256" key="3">
    <source>
        <dbReference type="ARBA" id="ARBA00022483"/>
    </source>
</evidence>
<name>A0A7K5IL95_TOXRE</name>
<keyword evidence="2 5" id="KW-0813">Transport</keyword>
<evidence type="ECO:0000256" key="6">
    <source>
        <dbReference type="SAM" id="Coils"/>
    </source>
</evidence>